<organism evidence="1 2">
    <name type="scientific">Chlorogloeopsis fritschii PCC 6912</name>
    <dbReference type="NCBI Taxonomy" id="211165"/>
    <lineage>
        <taxon>Bacteria</taxon>
        <taxon>Bacillati</taxon>
        <taxon>Cyanobacteriota</taxon>
        <taxon>Cyanophyceae</taxon>
        <taxon>Nostocales</taxon>
        <taxon>Chlorogloeopsidaceae</taxon>
        <taxon>Chlorogloeopsis</taxon>
    </lineage>
</organism>
<keyword evidence="2" id="KW-1185">Reference proteome</keyword>
<evidence type="ECO:0000313" key="2">
    <source>
        <dbReference type="Proteomes" id="UP000268857"/>
    </source>
</evidence>
<reference evidence="1 2" key="1">
    <citation type="journal article" date="2019" name="Genome Biol. Evol.">
        <title>Day and night: Metabolic profiles and evolutionary relationships of six axenic non-marine cyanobacteria.</title>
        <authorList>
            <person name="Will S.E."/>
            <person name="Henke P."/>
            <person name="Boedeker C."/>
            <person name="Huang S."/>
            <person name="Brinkmann H."/>
            <person name="Rohde M."/>
            <person name="Jarek M."/>
            <person name="Friedl T."/>
            <person name="Seufert S."/>
            <person name="Schumacher M."/>
            <person name="Overmann J."/>
            <person name="Neumann-Schaal M."/>
            <person name="Petersen J."/>
        </authorList>
    </citation>
    <scope>NUCLEOTIDE SEQUENCE [LARGE SCALE GENOMIC DNA]</scope>
    <source>
        <strain evidence="1 2">PCC 6912</strain>
    </source>
</reference>
<gene>
    <name evidence="1" type="ORF">PCC6912_50870</name>
</gene>
<evidence type="ECO:0000313" key="1">
    <source>
        <dbReference type="EMBL" id="RUR74909.1"/>
    </source>
</evidence>
<dbReference type="STRING" id="211165.GCA_000317285_01814"/>
<dbReference type="EMBL" id="RSCJ01000027">
    <property type="protein sequence ID" value="RUR74909.1"/>
    <property type="molecule type" value="Genomic_DNA"/>
</dbReference>
<sequence length="114" mass="13201">MTNRRMLKKVFYCYSVESYDFEPVYLIGETGSWGSIDIDDVEKSIAECKDILLNHPSFSIRYSIGDDKESNTWKTDSIEFFKNTNEDSENYGVFYATCVPANEATKNRYQSVND</sequence>
<dbReference type="Proteomes" id="UP000268857">
    <property type="component" value="Unassembled WGS sequence"/>
</dbReference>
<accession>A0A3S1ABK6</accession>
<comment type="caution">
    <text evidence="1">The sequence shown here is derived from an EMBL/GenBank/DDBJ whole genome shotgun (WGS) entry which is preliminary data.</text>
</comment>
<protein>
    <submittedName>
        <fullName evidence="1">Uncharacterized protein</fullName>
    </submittedName>
</protein>
<name>A0A3S1ABK6_CHLFR</name>
<dbReference type="RefSeq" id="WP_016879465.1">
    <property type="nucleotide sequence ID" value="NZ_AJLN01000060.1"/>
</dbReference>
<proteinExistence type="predicted"/>
<dbReference type="AlphaFoldDB" id="A0A3S1ABK6"/>